<evidence type="ECO:0000313" key="2">
    <source>
        <dbReference type="Proteomes" id="UP000054632"/>
    </source>
</evidence>
<comment type="caution">
    <text evidence="1">The sequence shown here is derived from an EMBL/GenBank/DDBJ whole genome shotgun (WGS) entry which is preliminary data.</text>
</comment>
<proteinExistence type="predicted"/>
<dbReference type="EMBL" id="JYDR01002479">
    <property type="protein sequence ID" value="KRY62248.1"/>
    <property type="molecule type" value="Genomic_DNA"/>
</dbReference>
<dbReference type="AlphaFoldDB" id="A0A0V1DLP6"/>
<organism evidence="1 2">
    <name type="scientific">Trichinella pseudospiralis</name>
    <name type="common">Parasitic roundworm</name>
    <dbReference type="NCBI Taxonomy" id="6337"/>
    <lineage>
        <taxon>Eukaryota</taxon>
        <taxon>Metazoa</taxon>
        <taxon>Ecdysozoa</taxon>
        <taxon>Nematoda</taxon>
        <taxon>Enoplea</taxon>
        <taxon>Dorylaimia</taxon>
        <taxon>Trichinellida</taxon>
        <taxon>Trichinellidae</taxon>
        <taxon>Trichinella</taxon>
    </lineage>
</organism>
<reference evidence="1 2" key="1">
    <citation type="submission" date="2015-01" db="EMBL/GenBank/DDBJ databases">
        <title>Evolution of Trichinella species and genotypes.</title>
        <authorList>
            <person name="Korhonen P.K."/>
            <person name="Edoardo P."/>
            <person name="Giuseppe L.R."/>
            <person name="Gasser R.B."/>
        </authorList>
    </citation>
    <scope>NUCLEOTIDE SEQUENCE [LARGE SCALE GENOMIC DNA]</scope>
    <source>
        <strain evidence="1">ISS13</strain>
    </source>
</reference>
<accession>A0A0V1DLP6</accession>
<protein>
    <submittedName>
        <fullName evidence="1">Uncharacterized protein</fullName>
    </submittedName>
</protein>
<gene>
    <name evidence="1" type="ORF">T4A_10024</name>
</gene>
<dbReference type="Proteomes" id="UP000054632">
    <property type="component" value="Unassembled WGS sequence"/>
</dbReference>
<name>A0A0V1DLP6_TRIPS</name>
<evidence type="ECO:0000313" key="1">
    <source>
        <dbReference type="EMBL" id="KRY62248.1"/>
    </source>
</evidence>
<sequence>MLIHCGDVSFLKLSREVCNQGKPKYSHYLLVLRKMAKNLFSKFGLFLIAISSYC</sequence>